<dbReference type="EMBL" id="MU860010">
    <property type="protein sequence ID" value="KAK4242256.1"/>
    <property type="molecule type" value="Genomic_DNA"/>
</dbReference>
<keyword evidence="2" id="KW-1185">Reference proteome</keyword>
<sequence>MGGKIWSKEEENIFWTELMPHSPKRLGADYRNNKEKGWDWVASEMAKRMSVRRRQYTGLSVYEHYFLNAYQSKFSPNVGKLCIPYWRYEQSLKKKQTKKAMEKKRLEEEQVVKARLCQYPTPRPYLDSSLPQPYRRSSLSQPVGFAASSAIPRLVLHGAPHPQYSCNRFAANHDRLESTEVEENGLSVHQPAAHCANAMAPWSPGYQQ</sequence>
<dbReference type="AlphaFoldDB" id="A0AAN7CHM8"/>
<reference evidence="1" key="1">
    <citation type="journal article" date="2023" name="Mol. Phylogenet. Evol.">
        <title>Genome-scale phylogeny and comparative genomics of the fungal order Sordariales.</title>
        <authorList>
            <person name="Hensen N."/>
            <person name="Bonometti L."/>
            <person name="Westerberg I."/>
            <person name="Brannstrom I.O."/>
            <person name="Guillou S."/>
            <person name="Cros-Aarteil S."/>
            <person name="Calhoun S."/>
            <person name="Haridas S."/>
            <person name="Kuo A."/>
            <person name="Mondo S."/>
            <person name="Pangilinan J."/>
            <person name="Riley R."/>
            <person name="LaButti K."/>
            <person name="Andreopoulos B."/>
            <person name="Lipzen A."/>
            <person name="Chen C."/>
            <person name="Yan M."/>
            <person name="Daum C."/>
            <person name="Ng V."/>
            <person name="Clum A."/>
            <person name="Steindorff A."/>
            <person name="Ohm R.A."/>
            <person name="Martin F."/>
            <person name="Silar P."/>
            <person name="Natvig D.O."/>
            <person name="Lalanne C."/>
            <person name="Gautier V."/>
            <person name="Ament-Velasquez S.L."/>
            <person name="Kruys A."/>
            <person name="Hutchinson M.I."/>
            <person name="Powell A.J."/>
            <person name="Barry K."/>
            <person name="Miller A.N."/>
            <person name="Grigoriev I.V."/>
            <person name="Debuchy R."/>
            <person name="Gladieux P."/>
            <person name="Hiltunen Thoren M."/>
            <person name="Johannesson H."/>
        </authorList>
    </citation>
    <scope>NUCLEOTIDE SEQUENCE</scope>
    <source>
        <strain evidence="1">CBS 532.94</strain>
    </source>
</reference>
<gene>
    <name evidence="1" type="ORF">C8A03DRAFT_29517</name>
</gene>
<name>A0AAN7CHM8_9PEZI</name>
<evidence type="ECO:0000313" key="1">
    <source>
        <dbReference type="EMBL" id="KAK4242256.1"/>
    </source>
</evidence>
<accession>A0AAN7CHM8</accession>
<organism evidence="1 2">
    <name type="scientific">Achaetomium macrosporum</name>
    <dbReference type="NCBI Taxonomy" id="79813"/>
    <lineage>
        <taxon>Eukaryota</taxon>
        <taxon>Fungi</taxon>
        <taxon>Dikarya</taxon>
        <taxon>Ascomycota</taxon>
        <taxon>Pezizomycotina</taxon>
        <taxon>Sordariomycetes</taxon>
        <taxon>Sordariomycetidae</taxon>
        <taxon>Sordariales</taxon>
        <taxon>Chaetomiaceae</taxon>
        <taxon>Achaetomium</taxon>
    </lineage>
</organism>
<protein>
    <submittedName>
        <fullName evidence="1">Uncharacterized protein</fullName>
    </submittedName>
</protein>
<evidence type="ECO:0000313" key="2">
    <source>
        <dbReference type="Proteomes" id="UP001303760"/>
    </source>
</evidence>
<comment type="caution">
    <text evidence="1">The sequence shown here is derived from an EMBL/GenBank/DDBJ whole genome shotgun (WGS) entry which is preliminary data.</text>
</comment>
<proteinExistence type="predicted"/>
<dbReference type="Proteomes" id="UP001303760">
    <property type="component" value="Unassembled WGS sequence"/>
</dbReference>
<reference evidence="1" key="2">
    <citation type="submission" date="2023-05" db="EMBL/GenBank/DDBJ databases">
        <authorList>
            <consortium name="Lawrence Berkeley National Laboratory"/>
            <person name="Steindorff A."/>
            <person name="Hensen N."/>
            <person name="Bonometti L."/>
            <person name="Westerberg I."/>
            <person name="Brannstrom I.O."/>
            <person name="Guillou S."/>
            <person name="Cros-Aarteil S."/>
            <person name="Calhoun S."/>
            <person name="Haridas S."/>
            <person name="Kuo A."/>
            <person name="Mondo S."/>
            <person name="Pangilinan J."/>
            <person name="Riley R."/>
            <person name="Labutti K."/>
            <person name="Andreopoulos B."/>
            <person name="Lipzen A."/>
            <person name="Chen C."/>
            <person name="Yanf M."/>
            <person name="Daum C."/>
            <person name="Ng V."/>
            <person name="Clum A."/>
            <person name="Ohm R."/>
            <person name="Martin F."/>
            <person name="Silar P."/>
            <person name="Natvig D."/>
            <person name="Lalanne C."/>
            <person name="Gautier V."/>
            <person name="Ament-Velasquez S.L."/>
            <person name="Kruys A."/>
            <person name="Hutchinson M.I."/>
            <person name="Powell A.J."/>
            <person name="Barry K."/>
            <person name="Miller A.N."/>
            <person name="Grigoriev I.V."/>
            <person name="Debuchy R."/>
            <person name="Gladieux P."/>
            <person name="Thoren M.H."/>
            <person name="Johannesson H."/>
        </authorList>
    </citation>
    <scope>NUCLEOTIDE SEQUENCE</scope>
    <source>
        <strain evidence="1">CBS 532.94</strain>
    </source>
</reference>